<protein>
    <recommendedName>
        <fullName evidence="8">Acetyl-coenzyme A carboxylase carboxyl transferase subunits beta/alpha</fullName>
        <ecNumber evidence="7">2.1.3.15</ecNumber>
    </recommendedName>
</protein>
<comment type="pathway">
    <text evidence="3">Lipid metabolism; malonyl-CoA biosynthesis; malonyl-CoA from acetyl-CoA: step 1/1.</text>
</comment>
<dbReference type="SFLD" id="SFLDS00003">
    <property type="entry name" value="Haloacid_Dehalogenase"/>
    <property type="match status" value="1"/>
</dbReference>
<evidence type="ECO:0000256" key="5">
    <source>
        <dbReference type="ARBA" id="ARBA00010284"/>
    </source>
</evidence>
<evidence type="ECO:0000259" key="21">
    <source>
        <dbReference type="PROSITE" id="PS50980"/>
    </source>
</evidence>
<dbReference type="Pfam" id="PF01039">
    <property type="entry name" value="Carboxyl_trans"/>
    <property type="match status" value="1"/>
</dbReference>
<keyword evidence="13" id="KW-0863">Zinc-finger</keyword>
<dbReference type="Gene3D" id="3.90.226.10">
    <property type="entry name" value="2-enoyl-CoA Hydratase, Chain A, domain 1"/>
    <property type="match status" value="2"/>
</dbReference>
<evidence type="ECO:0000256" key="11">
    <source>
        <dbReference type="ARBA" id="ARBA00022679"/>
    </source>
</evidence>
<dbReference type="InterPro" id="IPR029045">
    <property type="entry name" value="ClpP/crotonase-like_dom_sf"/>
</dbReference>
<evidence type="ECO:0000256" key="13">
    <source>
        <dbReference type="ARBA" id="ARBA00022771"/>
    </source>
</evidence>
<dbReference type="PROSITE" id="PS50980">
    <property type="entry name" value="COA_CT_NTER"/>
    <property type="match status" value="1"/>
</dbReference>
<dbReference type="SUPFAM" id="SSF56784">
    <property type="entry name" value="HAD-like"/>
    <property type="match status" value="1"/>
</dbReference>
<dbReference type="InterPro" id="IPR023198">
    <property type="entry name" value="PGP-like_dom2"/>
</dbReference>
<accession>A0ABV4ZJX4</accession>
<evidence type="ECO:0000256" key="3">
    <source>
        <dbReference type="ARBA" id="ARBA00004956"/>
    </source>
</evidence>
<gene>
    <name evidence="23" type="ORF">ACE11A_08640</name>
</gene>
<evidence type="ECO:0000259" key="22">
    <source>
        <dbReference type="PROSITE" id="PS50989"/>
    </source>
</evidence>
<keyword evidence="23" id="KW-0378">Hydrolase</keyword>
<feature type="region of interest" description="Disordered" evidence="20">
    <location>
        <begin position="669"/>
        <end position="694"/>
    </location>
</feature>
<keyword evidence="11" id="KW-0808">Transferase</keyword>
<dbReference type="PRINTS" id="PR01070">
    <property type="entry name" value="ACCCTRFRASEB"/>
</dbReference>
<keyword evidence="13" id="KW-0862">Zinc</keyword>
<dbReference type="GO" id="GO:0016787">
    <property type="term" value="F:hydrolase activity"/>
    <property type="evidence" value="ECO:0007669"/>
    <property type="project" value="UniProtKB-KW"/>
</dbReference>
<reference evidence="23 24" key="1">
    <citation type="submission" date="2024-09" db="EMBL/GenBank/DDBJ databases">
        <title>Draft genome sequence of multifaceted antimicrobials producing Streptomyces sp. strain FH1.</title>
        <authorList>
            <person name="Hassan F."/>
            <person name="Ali H."/>
            <person name="Hassan N."/>
            <person name="Nawaz A."/>
        </authorList>
    </citation>
    <scope>NUCLEOTIDE SEQUENCE [LARGE SCALE GENOMIC DNA]</scope>
    <source>
        <strain evidence="23 24">FH1</strain>
    </source>
</reference>
<dbReference type="PROSITE" id="PS50989">
    <property type="entry name" value="COA_CT_CTER"/>
    <property type="match status" value="1"/>
</dbReference>
<evidence type="ECO:0000256" key="16">
    <source>
        <dbReference type="ARBA" id="ARBA00023098"/>
    </source>
</evidence>
<evidence type="ECO:0000313" key="23">
    <source>
        <dbReference type="EMBL" id="MFB4194415.1"/>
    </source>
</evidence>
<evidence type="ECO:0000256" key="18">
    <source>
        <dbReference type="ARBA" id="ARBA00025280"/>
    </source>
</evidence>
<evidence type="ECO:0000256" key="12">
    <source>
        <dbReference type="ARBA" id="ARBA00022741"/>
    </source>
</evidence>
<dbReference type="InterPro" id="IPR011762">
    <property type="entry name" value="COA_CT_N"/>
</dbReference>
<feature type="domain" description="CoA carboxyltransferase C-terminal" evidence="22">
    <location>
        <begin position="465"/>
        <end position="694"/>
    </location>
</feature>
<proteinExistence type="inferred from homology"/>
<dbReference type="Proteomes" id="UP001577267">
    <property type="component" value="Unassembled WGS sequence"/>
</dbReference>
<evidence type="ECO:0000256" key="19">
    <source>
        <dbReference type="ARBA" id="ARBA00049152"/>
    </source>
</evidence>
<evidence type="ECO:0000256" key="15">
    <source>
        <dbReference type="ARBA" id="ARBA00022840"/>
    </source>
</evidence>
<evidence type="ECO:0000256" key="9">
    <source>
        <dbReference type="ARBA" id="ARBA00022490"/>
    </source>
</evidence>
<evidence type="ECO:0000256" key="17">
    <source>
        <dbReference type="ARBA" id="ARBA00023160"/>
    </source>
</evidence>
<comment type="similarity">
    <text evidence="4">In the C-terminal section; belongs to the AccA family.</text>
</comment>
<evidence type="ECO:0000256" key="6">
    <source>
        <dbReference type="ARBA" id="ARBA00011664"/>
    </source>
</evidence>
<keyword evidence="12" id="KW-0547">Nucleotide-binding</keyword>
<dbReference type="InterPro" id="IPR034733">
    <property type="entry name" value="AcCoA_carboxyl_beta"/>
</dbReference>
<comment type="catalytic activity">
    <reaction evidence="19">
        <text>N(6)-carboxybiotinyl-L-lysyl-[protein] + acetyl-CoA = N(6)-biotinyl-L-lysyl-[protein] + malonyl-CoA</text>
        <dbReference type="Rhea" id="RHEA:54728"/>
        <dbReference type="Rhea" id="RHEA-COMP:10505"/>
        <dbReference type="Rhea" id="RHEA-COMP:10506"/>
        <dbReference type="ChEBI" id="CHEBI:57288"/>
        <dbReference type="ChEBI" id="CHEBI:57384"/>
        <dbReference type="ChEBI" id="CHEBI:83144"/>
        <dbReference type="ChEBI" id="CHEBI:83145"/>
        <dbReference type="EC" id="2.1.3.15"/>
    </reaction>
</comment>
<comment type="caution">
    <text evidence="23">The sequence shown here is derived from an EMBL/GenBank/DDBJ whole genome shotgun (WGS) entry which is preliminary data.</text>
</comment>
<feature type="compositionally biased region" description="Pro residues" evidence="20">
    <location>
        <begin position="684"/>
        <end position="694"/>
    </location>
</feature>
<comment type="similarity">
    <text evidence="5">In the N-terminal section; belongs to the AccD/PCCB family.</text>
</comment>
<sequence length="694" mass="71006">MIDATVDLVIFDCDGVLVDTETIGPAVVAALAGEVGWPLTPDVVRARFLGRPEAYLYEQIRAHATVPVGPEWLRTYRDRVSEAFAAAPHTMPGVTGLLDALDARGLPYCVGSSGSHARIRHSLTHAGLWPRLAGRVFSADDVAHGKPAPDLFLHAARTLGAEPARCLVIEDSPAGVDAALAAGMPVIGYTGGPTEPAALAHASHGVIAALPELATPDGDAPPCDAGCPPRPTESEHRMRDLVRRLTDPGSFTELAVERRAQPPDGPIGWPGYDATRTRAATRTGEDESVLAGTATLGGVPVVLLSFVFGYLGGSLGERTGDRIEAAYAAALDRRLPLVSLIATGGSRMQEGMRALSQLQRVARRAAALRDAGLAQLAVLQDPTTGGGWAVLGGAADIALALPGAQVGFAGSRVRPPGADPAAYTAESHLATGQIDAVVPPDALRATLTRYVTALARPYPGTPPPPGPLTRAPLPDTGWAAIRAARAAGRPRADAYLAAYFTDLLPLGGDRAGGLDPGLRCGIGLRDGRAIAYVAQCGTANTPAGFRTASRVIRLAGRLGLPVLTLIDTPGAAGDAAAERAGAGPAIADTFLALATAPVPVTSLVIGEGGSGGAMALAAAGNTWATPDSYFSVIAPELAAAILKKPAADIPHLADALRLRPQDLAALGVAGIVSPPPRPERQPPDAAPPAAPGNR</sequence>
<organism evidence="23 24">
    <name type="scientific">Streptomyces carpaticus</name>
    <dbReference type="NCBI Taxonomy" id="285558"/>
    <lineage>
        <taxon>Bacteria</taxon>
        <taxon>Bacillati</taxon>
        <taxon>Actinomycetota</taxon>
        <taxon>Actinomycetes</taxon>
        <taxon>Kitasatosporales</taxon>
        <taxon>Streptomycetaceae</taxon>
        <taxon>Streptomyces</taxon>
    </lineage>
</organism>
<dbReference type="RefSeq" id="WP_375062434.1">
    <property type="nucleotide sequence ID" value="NZ_JBHGBT010000006.1"/>
</dbReference>
<dbReference type="InterPro" id="IPR011763">
    <property type="entry name" value="COA_CT_C"/>
</dbReference>
<dbReference type="InterPro" id="IPR000438">
    <property type="entry name" value="Acetyl_CoA_COase_Trfase_b_su"/>
</dbReference>
<evidence type="ECO:0000256" key="1">
    <source>
        <dbReference type="ARBA" id="ARBA00001947"/>
    </source>
</evidence>
<comment type="subunit">
    <text evidence="6">Acetyl-CoA carboxylase is a heterotetramer composed of biotin carboxyl carrier protein (AccB), biotin carboxylase (AccC) and two subunits of ACCase subunit beta/alpha.</text>
</comment>
<keyword evidence="15" id="KW-0067">ATP-binding</keyword>
<evidence type="ECO:0000256" key="7">
    <source>
        <dbReference type="ARBA" id="ARBA00011883"/>
    </source>
</evidence>
<dbReference type="SFLD" id="SFLDG01129">
    <property type="entry name" value="C1.5:_HAD__Beta-PGM__Phosphata"/>
    <property type="match status" value="1"/>
</dbReference>
<dbReference type="Pfam" id="PF00702">
    <property type="entry name" value="Hydrolase"/>
    <property type="match status" value="1"/>
</dbReference>
<evidence type="ECO:0000256" key="8">
    <source>
        <dbReference type="ARBA" id="ARBA00018312"/>
    </source>
</evidence>
<keyword evidence="24" id="KW-1185">Reference proteome</keyword>
<keyword evidence="9" id="KW-0963">Cytoplasm</keyword>
<feature type="domain" description="CoA carboxyltransferase N-terminal" evidence="21">
    <location>
        <begin position="196"/>
        <end position="474"/>
    </location>
</feature>
<evidence type="ECO:0000256" key="4">
    <source>
        <dbReference type="ARBA" id="ARBA00006276"/>
    </source>
</evidence>
<keyword evidence="13" id="KW-0479">Metal-binding</keyword>
<evidence type="ECO:0000256" key="20">
    <source>
        <dbReference type="SAM" id="MobiDB-lite"/>
    </source>
</evidence>
<name>A0ABV4ZJX4_9ACTN</name>
<dbReference type="CDD" id="cd07526">
    <property type="entry name" value="HAD_BPGM_like"/>
    <property type="match status" value="1"/>
</dbReference>
<dbReference type="Gene3D" id="3.40.50.1000">
    <property type="entry name" value="HAD superfamily/HAD-like"/>
    <property type="match status" value="1"/>
</dbReference>
<evidence type="ECO:0000256" key="2">
    <source>
        <dbReference type="ARBA" id="ARBA00004496"/>
    </source>
</evidence>
<dbReference type="InterPro" id="IPR006439">
    <property type="entry name" value="HAD-SF_hydro_IA"/>
</dbReference>
<comment type="subcellular location">
    <subcellularLocation>
        <location evidence="2">Cytoplasm</location>
    </subcellularLocation>
</comment>
<keyword evidence="17" id="KW-0275">Fatty acid biosynthesis</keyword>
<dbReference type="PANTHER" id="PTHR42853:SF3">
    <property type="entry name" value="ACETYL-COENZYME A CARBOXYLASE CARBOXYL TRANSFERASE SUBUNIT ALPHA, CHLOROPLASTIC"/>
    <property type="match status" value="1"/>
</dbReference>
<dbReference type="InterPro" id="IPR036412">
    <property type="entry name" value="HAD-like_sf"/>
</dbReference>
<dbReference type="InterPro" id="IPR001095">
    <property type="entry name" value="Acetyl_CoA_COase_a_su"/>
</dbReference>
<keyword evidence="14" id="KW-0276">Fatty acid metabolism</keyword>
<comment type="function">
    <text evidence="18">Component of the acetyl coenzyme A carboxylase (ACC) complex. Biotin carboxylase (BC) catalyzes the carboxylation of biotin on its carrier protein (BCCP) and then the CO(2) group is transferred by the transcarboxylase to acetyl-CoA to form malonyl-CoA.</text>
</comment>
<keyword evidence="16" id="KW-0443">Lipid metabolism</keyword>
<dbReference type="InterPro" id="IPR023214">
    <property type="entry name" value="HAD_sf"/>
</dbReference>
<dbReference type="EMBL" id="JBHGBT010000006">
    <property type="protein sequence ID" value="MFB4194415.1"/>
    <property type="molecule type" value="Genomic_DNA"/>
</dbReference>
<evidence type="ECO:0000256" key="10">
    <source>
        <dbReference type="ARBA" id="ARBA00022516"/>
    </source>
</evidence>
<evidence type="ECO:0000256" key="14">
    <source>
        <dbReference type="ARBA" id="ARBA00022832"/>
    </source>
</evidence>
<comment type="cofactor">
    <cofactor evidence="1">
        <name>Zn(2+)</name>
        <dbReference type="ChEBI" id="CHEBI:29105"/>
    </cofactor>
</comment>
<dbReference type="Pfam" id="PF03255">
    <property type="entry name" value="ACCA"/>
    <property type="match status" value="1"/>
</dbReference>
<dbReference type="PANTHER" id="PTHR42853">
    <property type="entry name" value="ACETYL-COENZYME A CARBOXYLASE CARBOXYL TRANSFERASE SUBUNIT ALPHA"/>
    <property type="match status" value="1"/>
</dbReference>
<dbReference type="NCBIfam" id="TIGR01509">
    <property type="entry name" value="HAD-SF-IA-v3"/>
    <property type="match status" value="1"/>
</dbReference>
<evidence type="ECO:0000313" key="24">
    <source>
        <dbReference type="Proteomes" id="UP001577267"/>
    </source>
</evidence>
<keyword evidence="10" id="KW-0444">Lipid biosynthesis</keyword>
<dbReference type="Gene3D" id="1.10.150.240">
    <property type="entry name" value="Putative phosphatase, domain 2"/>
    <property type="match status" value="1"/>
</dbReference>
<dbReference type="SUPFAM" id="SSF52096">
    <property type="entry name" value="ClpP/crotonase"/>
    <property type="match status" value="2"/>
</dbReference>
<dbReference type="EC" id="2.1.3.15" evidence="7"/>